<evidence type="ECO:0000259" key="2">
    <source>
        <dbReference type="Pfam" id="PF14297"/>
    </source>
</evidence>
<protein>
    <submittedName>
        <fullName evidence="3">DUF4373 domain-containing protein</fullName>
    </submittedName>
</protein>
<dbReference type="Pfam" id="PF14297">
    <property type="entry name" value="Lin1244_N"/>
    <property type="match status" value="1"/>
</dbReference>
<dbReference type="Proteomes" id="UP000501982">
    <property type="component" value="Chromosome"/>
</dbReference>
<evidence type="ECO:0000313" key="3">
    <source>
        <dbReference type="EMBL" id="QJE30738.1"/>
    </source>
</evidence>
<evidence type="ECO:0000313" key="4">
    <source>
        <dbReference type="Proteomes" id="UP000501982"/>
    </source>
</evidence>
<feature type="region of interest" description="Disordered" evidence="1">
    <location>
        <begin position="291"/>
        <end position="317"/>
    </location>
</feature>
<feature type="region of interest" description="Disordered" evidence="1">
    <location>
        <begin position="121"/>
        <end position="161"/>
    </location>
</feature>
<dbReference type="InterPro" id="IPR025400">
    <property type="entry name" value="Lin1244/Lin1753-like_N"/>
</dbReference>
<organism evidence="3 4">
    <name type="scientific">Parabacteroides distasonis</name>
    <dbReference type="NCBI Taxonomy" id="823"/>
    <lineage>
        <taxon>Bacteria</taxon>
        <taxon>Pseudomonadati</taxon>
        <taxon>Bacteroidota</taxon>
        <taxon>Bacteroidia</taxon>
        <taxon>Bacteroidales</taxon>
        <taxon>Tannerellaceae</taxon>
        <taxon>Parabacteroides</taxon>
    </lineage>
</organism>
<evidence type="ECO:0000256" key="1">
    <source>
        <dbReference type="SAM" id="MobiDB-lite"/>
    </source>
</evidence>
<feature type="compositionally biased region" description="Basic and acidic residues" evidence="1">
    <location>
        <begin position="150"/>
        <end position="161"/>
    </location>
</feature>
<feature type="compositionally biased region" description="Basic and acidic residues" evidence="1">
    <location>
        <begin position="121"/>
        <end position="130"/>
    </location>
</feature>
<reference evidence="3 4" key="1">
    <citation type="submission" date="2020-04" db="EMBL/GenBank/DDBJ databases">
        <title>Complete Genomes and Methylome analysis of CBBP consortium that reverse antibiotic-induced susceptibility to vancomycin-resistant Enterococcus faecium infection.</title>
        <authorList>
            <person name="Fomenkov A."/>
            <person name="Zhang Z."/>
            <person name="Pamer E."/>
            <person name="Roberts R.J."/>
        </authorList>
    </citation>
    <scope>NUCLEOTIDE SEQUENCE [LARGE SCALE GENOMIC DNA]</scope>
    <source>
        <strain evidence="4">CBBP</strain>
    </source>
</reference>
<dbReference type="AlphaFoldDB" id="A0A7L5EHC6"/>
<proteinExistence type="predicted"/>
<feature type="domain" description="Lin1244/Lin1753-like N-terminal" evidence="2">
    <location>
        <begin position="11"/>
        <end position="99"/>
    </location>
</feature>
<gene>
    <name evidence="3" type="ORF">HHO38_21770</name>
</gene>
<dbReference type="RefSeq" id="WP_170106445.1">
    <property type="nucleotide sequence ID" value="NZ_CP051672.1"/>
</dbReference>
<dbReference type="EMBL" id="CP051672">
    <property type="protein sequence ID" value="QJE30738.1"/>
    <property type="molecule type" value="Genomic_DNA"/>
</dbReference>
<name>A0A7L5EHC6_PARDI</name>
<sequence length="323" mass="37634">MARPKKETVDYFPHFVKGGRTIFILENKFGNDGYAFWFKVLEILGESEGHFYDCSNASNWEFFLAKTRVTEDTAKDIIKVLINLGKIDAELWNEHRVLWIENFVRNLSEVYRTRHTDLPKKPYFKDKKQPEQTVFPEKTQPEDTFSTGKTTKEEESKEKESKEKYPYQDICALWNSTCVSLPKVQKLNDNRRTKIKCRCDEWGKTREAWLQTAEDIFKRVQASDFLTGRQSNKTTWRASFDWLFENGSNWVKVQEGNYENEKGGRVHQSGAKIDKVELGVGEFYDNTGRRTYGSGKATIPPSAPPRPSDRHAWNSSTNTWILL</sequence>
<accession>A0A7L5EHC6</accession>